<gene>
    <name evidence="1" type="ORF">NCTC12112_02267</name>
</gene>
<evidence type="ECO:0000313" key="2">
    <source>
        <dbReference type="Proteomes" id="UP000249008"/>
    </source>
</evidence>
<sequence length="370" mass="40382">MPGTITTTDRIVGLKEELSPGLKYINPNKAPFYLNLIALGKVRPIQATTASWVDYSCEGTETVITVAVGVSDTNIDVADPTVFPINSYMRIDEEVILVQSIAGKTLTVVRGQLGTVAAAHAINVPAYFINDNIEEGADLLGASYKPGENFTNYTQIIREEISISGTAQALTVPSGEGLDPYSLEMTRKMDKAVGKVEKAIVAGKKFATGKNRGMDGIRTILDKGQIVDANNEKISIEKLEALLKKAYLVGGDLQNGYYAFYIPPKQQSNLNKEIEKYIVKEQTSSTLGAVVKEVYTSYGIVPLIMTPNLPDNEMLLVNHENCEIRPLINRDLFHEYMGKTGDNTKGLILGELTLEVRGVHEQGKIVNLGV</sequence>
<evidence type="ECO:0008006" key="3">
    <source>
        <dbReference type="Google" id="ProtNLM"/>
    </source>
</evidence>
<protein>
    <recommendedName>
        <fullName evidence="3">DUF2184 domain-containing protein</fullName>
    </recommendedName>
</protein>
<dbReference type="Proteomes" id="UP000249008">
    <property type="component" value="Chromosome 1"/>
</dbReference>
<name>A0AAX2JCB6_9FUSO</name>
<proteinExistence type="predicted"/>
<evidence type="ECO:0000313" key="1">
    <source>
        <dbReference type="EMBL" id="SQJ08939.1"/>
    </source>
</evidence>
<dbReference type="RefSeq" id="WP_005981421.1">
    <property type="nucleotide sequence ID" value="NZ_CABKNW010000005.1"/>
</dbReference>
<dbReference type="EMBL" id="LS483487">
    <property type="protein sequence ID" value="SQJ08939.1"/>
    <property type="molecule type" value="Genomic_DNA"/>
</dbReference>
<dbReference type="InterPro" id="IPR035198">
    <property type="entry name" value="SU10_MCP"/>
</dbReference>
<dbReference type="GeneID" id="78453551"/>
<organism evidence="1 2">
    <name type="scientific">Fusobacterium ulcerans</name>
    <dbReference type="NCBI Taxonomy" id="861"/>
    <lineage>
        <taxon>Bacteria</taxon>
        <taxon>Fusobacteriati</taxon>
        <taxon>Fusobacteriota</taxon>
        <taxon>Fusobacteriia</taxon>
        <taxon>Fusobacteriales</taxon>
        <taxon>Fusobacteriaceae</taxon>
        <taxon>Fusobacterium</taxon>
    </lineage>
</organism>
<dbReference type="Pfam" id="PF17236">
    <property type="entry name" value="SU10_MCP"/>
    <property type="match status" value="1"/>
</dbReference>
<dbReference type="AlphaFoldDB" id="A0AAX2JCB6"/>
<dbReference type="KEGG" id="ful:C4N20_01940"/>
<reference evidence="1 2" key="1">
    <citation type="submission" date="2018-06" db="EMBL/GenBank/DDBJ databases">
        <authorList>
            <consortium name="Pathogen Informatics"/>
            <person name="Doyle S."/>
        </authorList>
    </citation>
    <scope>NUCLEOTIDE SEQUENCE [LARGE SCALE GENOMIC DNA]</scope>
    <source>
        <strain evidence="1 2">NCTC12112</strain>
    </source>
</reference>
<accession>A0AAX2JCB6</accession>